<dbReference type="RefSeq" id="WP_109940469.1">
    <property type="nucleotide sequence ID" value="NZ_CP176366.1"/>
</dbReference>
<feature type="binding site" evidence="2">
    <location>
        <position position="199"/>
    </location>
    <ligand>
        <name>substrate</name>
    </ligand>
</feature>
<evidence type="ECO:0000256" key="1">
    <source>
        <dbReference type="ARBA" id="ARBA00023235"/>
    </source>
</evidence>
<feature type="binding site" evidence="2">
    <location>
        <begin position="249"/>
        <end position="250"/>
    </location>
    <ligand>
        <name>substrate</name>
    </ligand>
</feature>
<keyword evidence="2" id="KW-0028">Amino-acid biosynthesis</keyword>
<protein>
    <recommendedName>
        <fullName evidence="2">Putative methylthioribose-1-phosphate isomerase</fullName>
        <shortName evidence="2">M1Pi</shortName>
        <shortName evidence="2">MTR-1-P isomerase</shortName>
        <ecNumber evidence="2">5.3.1.23</ecNumber>
    </recommendedName>
    <alternativeName>
        <fullName evidence="2">MTNA-like protein</fullName>
        <shortName evidence="2">aMTNA</shortName>
    </alternativeName>
    <alternativeName>
        <fullName evidence="2">S-methyl-5-thioribose-1-phosphate isomerase</fullName>
    </alternativeName>
</protein>
<keyword evidence="4" id="KW-1185">Reference proteome</keyword>
<dbReference type="EC" id="5.3.1.23" evidence="2"/>
<dbReference type="InterPro" id="IPR027363">
    <property type="entry name" value="M1Pi_N"/>
</dbReference>
<dbReference type="PANTHER" id="PTHR43475">
    <property type="entry name" value="METHYLTHIORIBOSE-1-PHOSPHATE ISOMERASE"/>
    <property type="match status" value="1"/>
</dbReference>
<proteinExistence type="inferred from homology"/>
<dbReference type="InterPro" id="IPR037171">
    <property type="entry name" value="NagB/RpiA_transferase-like"/>
</dbReference>
<dbReference type="Proteomes" id="UP000245934">
    <property type="component" value="Unassembled WGS sequence"/>
</dbReference>
<accession>A0A2V2NF70</accession>
<dbReference type="EMBL" id="QGMZ01000014">
    <property type="protein sequence ID" value="PWR75038.1"/>
    <property type="molecule type" value="Genomic_DNA"/>
</dbReference>
<organism evidence="3 4">
    <name type="scientific">Methanospirillum stamsii</name>
    <dbReference type="NCBI Taxonomy" id="1277351"/>
    <lineage>
        <taxon>Archaea</taxon>
        <taxon>Methanobacteriati</taxon>
        <taxon>Methanobacteriota</taxon>
        <taxon>Stenosarchaea group</taxon>
        <taxon>Methanomicrobia</taxon>
        <taxon>Methanomicrobiales</taxon>
        <taxon>Methanospirillaceae</taxon>
        <taxon>Methanospirillum</taxon>
    </lineage>
</organism>
<reference evidence="3 4" key="1">
    <citation type="submission" date="2018-05" db="EMBL/GenBank/DDBJ databases">
        <title>Draft genome of Methanospirillum stamsii Pt1.</title>
        <authorList>
            <person name="Dueholm M.S."/>
            <person name="Nielsen P.H."/>
            <person name="Bakmann L.F."/>
            <person name="Otzen D.E."/>
        </authorList>
    </citation>
    <scope>NUCLEOTIDE SEQUENCE [LARGE SCALE GENOMIC DNA]</scope>
    <source>
        <strain evidence="3 4">Pt1</strain>
    </source>
</reference>
<keyword evidence="2" id="KW-0486">Methionine biosynthesis</keyword>
<comment type="caution">
    <text evidence="3">The sequence shown here is derived from an EMBL/GenBank/DDBJ whole genome shotgun (WGS) entry which is preliminary data.</text>
</comment>
<dbReference type="PANTHER" id="PTHR43475:SF1">
    <property type="entry name" value="METHYLTHIORIBOSE-1-PHOSPHATE ISOMERASE"/>
    <property type="match status" value="1"/>
</dbReference>
<dbReference type="Gene3D" id="3.40.50.10470">
    <property type="entry name" value="Translation initiation factor eif-2b, domain 2"/>
    <property type="match status" value="1"/>
</dbReference>
<dbReference type="OrthoDB" id="45195at2157"/>
<dbReference type="FunFam" id="3.40.50.10470:FF:000006">
    <property type="entry name" value="Methylthioribose-1-phosphate isomerase"/>
    <property type="match status" value="1"/>
</dbReference>
<dbReference type="InterPro" id="IPR011559">
    <property type="entry name" value="Initiation_fac_2B_a/b/d"/>
</dbReference>
<dbReference type="GO" id="GO:0046523">
    <property type="term" value="F:S-methyl-5-thioribose-1-phosphate isomerase activity"/>
    <property type="evidence" value="ECO:0007669"/>
    <property type="project" value="UniProtKB-UniRule"/>
</dbReference>
<dbReference type="NCBIfam" id="NF004326">
    <property type="entry name" value="PRK05720.1"/>
    <property type="match status" value="1"/>
</dbReference>
<dbReference type="NCBIfam" id="TIGR00512">
    <property type="entry name" value="salvage_mtnA"/>
    <property type="match status" value="1"/>
</dbReference>
<dbReference type="Pfam" id="PF01008">
    <property type="entry name" value="IF-2B"/>
    <property type="match status" value="1"/>
</dbReference>
<comment type="function">
    <text evidence="2">Catalyzes the interconversion of methylthioribose-1-phosphate (MTR-1-P) into methylthioribulose-1-phosphate (MTRu-1-P).</text>
</comment>
<dbReference type="HAMAP" id="MF_01678">
    <property type="entry name" value="Salvage_MtnA"/>
    <property type="match status" value="1"/>
</dbReference>
<evidence type="ECO:0000313" key="3">
    <source>
        <dbReference type="EMBL" id="PWR75038.1"/>
    </source>
</evidence>
<dbReference type="Gene3D" id="1.20.120.420">
    <property type="entry name" value="translation initiation factor eif-2b, domain 1"/>
    <property type="match status" value="1"/>
</dbReference>
<sequence length="354" mass="38516">MKMEPLRPILFHPHIPEIEYIEQTLLPDIYEVRKAQTVEELAGAIRRLGIRGAPALGCAGACGVALSALVAKAGTFLEFLFLVRSDAERLRETRPTAVNLFYGIDFVLSAVLTSSSIEEAKCNAVDAAKAVIDADTRTCHAIGKTGLSVIPDTARILTHCNAGALACAEWGTALGVIRSAHEAGKNISVYACETRPLLQGARLTTWELLRDGIDVTLITDSMAAVLMRKRKIDLVIVGADRIVSDAVFNKIGTYMHAVCAKAHNIPFFIAAPLSTFDEENSEDKVIVEERNPDEVRKFRGCVTGPELVPVWNPAFDGTPVDLVTGIITEYGIFSLPRDIETIKQLKRGKDMGET</sequence>
<dbReference type="InterPro" id="IPR042529">
    <property type="entry name" value="IF_2B-like_C"/>
</dbReference>
<dbReference type="AlphaFoldDB" id="A0A2V2NF70"/>
<dbReference type="InterPro" id="IPR005251">
    <property type="entry name" value="IF-M1Pi"/>
</dbReference>
<comment type="similarity">
    <text evidence="2">Belongs to the EIF-2B alpha/beta/delta subunits family. MtnA subfamily.</text>
</comment>
<dbReference type="GeneID" id="97611078"/>
<dbReference type="GO" id="GO:0019509">
    <property type="term" value="P:L-methionine salvage from methylthioadenosine"/>
    <property type="evidence" value="ECO:0007669"/>
    <property type="project" value="UniProtKB-UniRule"/>
</dbReference>
<feature type="active site" description="Proton donor" evidence="2">
    <location>
        <position position="240"/>
    </location>
</feature>
<keyword evidence="1 2" id="KW-0413">Isomerase</keyword>
<name>A0A2V2NF70_9EURY</name>
<gene>
    <name evidence="3" type="primary">mtnA</name>
    <name evidence="3" type="ORF">DLD82_07405</name>
</gene>
<dbReference type="NCBIfam" id="TIGR00524">
    <property type="entry name" value="eIF-2B_rel"/>
    <property type="match status" value="1"/>
</dbReference>
<evidence type="ECO:0000313" key="4">
    <source>
        <dbReference type="Proteomes" id="UP000245934"/>
    </source>
</evidence>
<dbReference type="InterPro" id="IPR000649">
    <property type="entry name" value="IF-2B-related"/>
</dbReference>
<comment type="catalytic activity">
    <reaction evidence="2">
        <text>5-(methylsulfanyl)-alpha-D-ribose 1-phosphate = 5-(methylsulfanyl)-D-ribulose 1-phosphate</text>
        <dbReference type="Rhea" id="RHEA:19989"/>
        <dbReference type="ChEBI" id="CHEBI:58533"/>
        <dbReference type="ChEBI" id="CHEBI:58548"/>
        <dbReference type="EC" id="5.3.1.23"/>
    </reaction>
</comment>
<feature type="binding site" evidence="2">
    <location>
        <begin position="51"/>
        <end position="53"/>
    </location>
    <ligand>
        <name>substrate</name>
    </ligand>
</feature>
<dbReference type="FunFam" id="1.20.120.420:FF:000003">
    <property type="entry name" value="Methylthioribose-1-phosphate isomerase"/>
    <property type="match status" value="1"/>
</dbReference>
<dbReference type="SUPFAM" id="SSF100950">
    <property type="entry name" value="NagB/RpiA/CoA transferase-like"/>
    <property type="match status" value="1"/>
</dbReference>
<evidence type="ECO:0000256" key="2">
    <source>
        <dbReference type="HAMAP-Rule" id="MF_01678"/>
    </source>
</evidence>
<feature type="site" description="Transition state stabilizer" evidence="2">
    <location>
        <position position="160"/>
    </location>
</feature>
<feature type="binding site" evidence="2">
    <location>
        <position position="94"/>
    </location>
    <ligand>
        <name>substrate</name>
    </ligand>
</feature>